<dbReference type="NCBIfam" id="TIGR01740">
    <property type="entry name" value="pyrF"/>
    <property type="match status" value="1"/>
</dbReference>
<dbReference type="InterPro" id="IPR001754">
    <property type="entry name" value="OMPdeCOase_dom"/>
</dbReference>
<dbReference type="SUPFAM" id="SSF51366">
    <property type="entry name" value="Ribulose-phoshate binding barrel"/>
    <property type="match status" value="1"/>
</dbReference>
<accession>A0A2R6C8P3</accession>
<feature type="binding site" evidence="9">
    <location>
        <position position="218"/>
    </location>
    <ligand>
        <name>substrate</name>
    </ligand>
</feature>
<dbReference type="GO" id="GO:0004590">
    <property type="term" value="F:orotidine-5'-phosphate decarboxylase activity"/>
    <property type="evidence" value="ECO:0007669"/>
    <property type="project" value="UniProtKB-EC"/>
</dbReference>
<evidence type="ECO:0000256" key="6">
    <source>
        <dbReference type="ARBA" id="ARBA00023239"/>
    </source>
</evidence>
<dbReference type="Proteomes" id="UP000242015">
    <property type="component" value="Unassembled WGS sequence"/>
</dbReference>
<evidence type="ECO:0000256" key="4">
    <source>
        <dbReference type="ARBA" id="ARBA00022793"/>
    </source>
</evidence>
<keyword evidence="6" id="KW-0456">Lyase</keyword>
<proteinExistence type="predicted"/>
<dbReference type="PANTHER" id="PTHR32119:SF2">
    <property type="entry name" value="OROTIDINE 5'-PHOSPHATE DECARBOXYLASE"/>
    <property type="match status" value="1"/>
</dbReference>
<dbReference type="GO" id="GO:0006207">
    <property type="term" value="P:'de novo' pyrimidine nucleobase biosynthetic process"/>
    <property type="evidence" value="ECO:0007669"/>
    <property type="project" value="InterPro"/>
</dbReference>
<evidence type="ECO:0000313" key="11">
    <source>
        <dbReference type="EMBL" id="PSO07200.1"/>
    </source>
</evidence>
<feature type="active site" description="For OMPdecase activity" evidence="8">
    <location>
        <position position="87"/>
    </location>
</feature>
<dbReference type="EMBL" id="NEXF01000303">
    <property type="protein sequence ID" value="PSO07200.1"/>
    <property type="molecule type" value="Genomic_DNA"/>
</dbReference>
<dbReference type="Gene3D" id="3.20.20.70">
    <property type="entry name" value="Aldolase class I"/>
    <property type="match status" value="1"/>
</dbReference>
<organism evidence="11 12">
    <name type="scientific">Candidatus Marsarchaeota G2 archaeon BE_D</name>
    <dbReference type="NCBI Taxonomy" id="1978158"/>
    <lineage>
        <taxon>Archaea</taxon>
        <taxon>Candidatus Marsarchaeota</taxon>
        <taxon>Candidatus Marsarchaeota group 2</taxon>
    </lineage>
</organism>
<keyword evidence="5" id="KW-0665">Pyrimidine biosynthesis</keyword>
<evidence type="ECO:0000256" key="3">
    <source>
        <dbReference type="ARBA" id="ARBA00021923"/>
    </source>
</evidence>
<dbReference type="SMART" id="SM00934">
    <property type="entry name" value="OMPdecase"/>
    <property type="match status" value="1"/>
</dbReference>
<dbReference type="UniPathway" id="UPA00070">
    <property type="reaction ID" value="UER00120"/>
</dbReference>
<evidence type="ECO:0000256" key="7">
    <source>
        <dbReference type="ARBA" id="ARBA00033428"/>
    </source>
</evidence>
<feature type="active site" description="For OMPdecase activity" evidence="8">
    <location>
        <position position="92"/>
    </location>
</feature>
<feature type="binding site" evidence="9">
    <location>
        <position position="144"/>
    </location>
    <ligand>
        <name>substrate</name>
    </ligand>
</feature>
<protein>
    <recommendedName>
        <fullName evidence="3">Orotidine 5'-phosphate decarboxylase</fullName>
        <ecNumber evidence="2">4.1.1.23</ecNumber>
    </recommendedName>
    <alternativeName>
        <fullName evidence="7">OMP decarboxylase</fullName>
    </alternativeName>
</protein>
<dbReference type="Pfam" id="PF00215">
    <property type="entry name" value="OMPdecase"/>
    <property type="match status" value="1"/>
</dbReference>
<dbReference type="EC" id="4.1.1.23" evidence="2"/>
<evidence type="ECO:0000259" key="10">
    <source>
        <dbReference type="SMART" id="SM00934"/>
    </source>
</evidence>
<evidence type="ECO:0000256" key="9">
    <source>
        <dbReference type="PIRSR" id="PIRSR614732-2"/>
    </source>
</evidence>
<name>A0A2R6C8P3_9ARCH</name>
<feature type="binding site" evidence="9">
    <location>
        <position position="59"/>
    </location>
    <ligand>
        <name>substrate</name>
    </ligand>
</feature>
<evidence type="ECO:0000256" key="5">
    <source>
        <dbReference type="ARBA" id="ARBA00022975"/>
    </source>
</evidence>
<evidence type="ECO:0000256" key="8">
    <source>
        <dbReference type="PIRSR" id="PIRSR614732-1"/>
    </source>
</evidence>
<gene>
    <name evidence="11" type="ORF">B9Q04_12160</name>
</gene>
<sequence>MFDLGQFLASFSETLDWLSFKKKSRVVVALDTIGGRSRFQEGEVVKLIDSVSDAIVGVKLGLPFYLNLGPSTRDVIKHFQDLVFIADWKTADVPHVTRLIFEKIFDLGFNAGIIHAFTGTKSMSEAVNAARSRGGDVIAVVAMSHEGSELVNSQMHVLADMAVKAGVGCFVAPSNNTSLIQELRAKHPSSKIFSPGVGAQGGEVKAPLRMGADYLIVGRLITDAPNPDDAARRVASESWI</sequence>
<feature type="domain" description="Orotidine 5'-phosphate decarboxylase" evidence="10">
    <location>
        <begin position="25"/>
        <end position="234"/>
    </location>
</feature>
<comment type="pathway">
    <text evidence="1">Pyrimidine metabolism; UMP biosynthesis via de novo pathway; UMP from orotate: step 2/2.</text>
</comment>
<feature type="active site" description="For OMPdecase activity" evidence="8">
    <location>
        <position position="89"/>
    </location>
</feature>
<dbReference type="PANTHER" id="PTHR32119">
    <property type="entry name" value="OROTIDINE 5'-PHOSPHATE DECARBOXYLASE"/>
    <property type="match status" value="1"/>
</dbReference>
<dbReference type="InterPro" id="IPR014732">
    <property type="entry name" value="OMPdecase"/>
</dbReference>
<evidence type="ECO:0000256" key="2">
    <source>
        <dbReference type="ARBA" id="ARBA00012321"/>
    </source>
</evidence>
<evidence type="ECO:0000256" key="1">
    <source>
        <dbReference type="ARBA" id="ARBA00004861"/>
    </source>
</evidence>
<dbReference type="GO" id="GO:0044205">
    <property type="term" value="P:'de novo' UMP biosynthetic process"/>
    <property type="evidence" value="ECO:0007669"/>
    <property type="project" value="UniProtKB-UniPathway"/>
</dbReference>
<evidence type="ECO:0000313" key="12">
    <source>
        <dbReference type="Proteomes" id="UP000242015"/>
    </source>
</evidence>
<comment type="caution">
    <text evidence="11">The sequence shown here is derived from an EMBL/GenBank/DDBJ whole genome shotgun (WGS) entry which is preliminary data.</text>
</comment>
<dbReference type="CDD" id="cd04725">
    <property type="entry name" value="OMP_decarboxylase_like"/>
    <property type="match status" value="1"/>
</dbReference>
<dbReference type="GO" id="GO:0005829">
    <property type="term" value="C:cytosol"/>
    <property type="evidence" value="ECO:0007669"/>
    <property type="project" value="TreeGrafter"/>
</dbReference>
<reference evidence="11 12" key="1">
    <citation type="submission" date="2017-04" db="EMBL/GenBank/DDBJ databases">
        <title>Novel microbial lineages endemic to geothermal iron-oxide mats fill important gaps in the evolutionary history of Archaea.</title>
        <authorList>
            <person name="Jay Z.J."/>
            <person name="Beam J.P."/>
            <person name="Dlakic M."/>
            <person name="Rusch D.B."/>
            <person name="Kozubal M.A."/>
            <person name="Inskeep W.P."/>
        </authorList>
    </citation>
    <scope>NUCLEOTIDE SEQUENCE [LARGE SCALE GENOMIC DNA]</scope>
    <source>
        <strain evidence="11">BE_D</strain>
    </source>
</reference>
<dbReference type="InterPro" id="IPR011060">
    <property type="entry name" value="RibuloseP-bd_barrel"/>
</dbReference>
<keyword evidence="4" id="KW-0210">Decarboxylase</keyword>
<dbReference type="InterPro" id="IPR013785">
    <property type="entry name" value="Aldolase_TIM"/>
</dbReference>
<feature type="binding site" evidence="9">
    <location>
        <position position="219"/>
    </location>
    <ligand>
        <name>substrate</name>
    </ligand>
</feature>
<dbReference type="AlphaFoldDB" id="A0A2R6C8P3"/>